<dbReference type="SUPFAM" id="SSF49599">
    <property type="entry name" value="TRAF domain-like"/>
    <property type="match status" value="1"/>
</dbReference>
<accession>A0A6D2L4X9</accession>
<dbReference type="Proteomes" id="UP000467841">
    <property type="component" value="Unassembled WGS sequence"/>
</dbReference>
<dbReference type="Gene3D" id="2.60.210.10">
    <property type="entry name" value="Apoptosis, Tumor Necrosis Factor Receptor Associated Protein 2, Chain A"/>
    <property type="match status" value="1"/>
</dbReference>
<keyword evidence="1 2" id="KW-0175">Coiled coil</keyword>
<gene>
    <name evidence="4" type="ORF">MERR_LOCUS47907</name>
</gene>
<dbReference type="EMBL" id="CACVBM020001829">
    <property type="protein sequence ID" value="CAA7060671.1"/>
    <property type="molecule type" value="Genomic_DNA"/>
</dbReference>
<evidence type="ECO:0000313" key="4">
    <source>
        <dbReference type="EMBL" id="CAA7060671.1"/>
    </source>
</evidence>
<dbReference type="OrthoDB" id="289038at2759"/>
<feature type="coiled-coil region" evidence="2">
    <location>
        <begin position="255"/>
        <end position="302"/>
    </location>
</feature>
<dbReference type="AlphaFoldDB" id="A0A6D2L4X9"/>
<dbReference type="SMART" id="SM00061">
    <property type="entry name" value="MATH"/>
    <property type="match status" value="1"/>
</dbReference>
<feature type="domain" description="MATH" evidence="3">
    <location>
        <begin position="6"/>
        <end position="132"/>
    </location>
</feature>
<dbReference type="PROSITE" id="PS50144">
    <property type="entry name" value="MATH"/>
    <property type="match status" value="1"/>
</dbReference>
<evidence type="ECO:0000313" key="5">
    <source>
        <dbReference type="Proteomes" id="UP000467841"/>
    </source>
</evidence>
<evidence type="ECO:0000256" key="1">
    <source>
        <dbReference type="ARBA" id="ARBA00023054"/>
    </source>
</evidence>
<dbReference type="Pfam" id="PF22486">
    <property type="entry name" value="MATH_2"/>
    <property type="match status" value="1"/>
</dbReference>
<reference evidence="4" key="1">
    <citation type="submission" date="2020-01" db="EMBL/GenBank/DDBJ databases">
        <authorList>
            <person name="Mishra B."/>
        </authorList>
    </citation>
    <scope>NUCLEOTIDE SEQUENCE [LARGE SCALE GENOMIC DNA]</scope>
</reference>
<name>A0A6D2L4X9_9BRAS</name>
<dbReference type="InterPro" id="IPR008974">
    <property type="entry name" value="TRAF-like"/>
</dbReference>
<proteinExistence type="predicted"/>
<evidence type="ECO:0000256" key="2">
    <source>
        <dbReference type="SAM" id="Coils"/>
    </source>
</evidence>
<sequence length="318" mass="36359">MGSEADKKFTWMIKNFSSFQSEHIFSDPFVVGGCKWRLKAFPKGNNNADHLSLYLDVAGSKSLPCGWRRHAKLSFTIVNQIPHELSVLRETQHWFDQKAPDWGFKWMFPLGKLKAKKDGFLVNGEVKIVAEIEVLEVIGKLDVPEEATDPLKTLKRNEDGAVSSALLEETPKDLVFINGFQVLSSQVDLARRVFEAHPETALECCTKNQELRTSNMNVLLSLIKMLFKWPQEHSEDDLYDAEAALTYMKSVGFKLDWLEKKLDELKENKKKCAHVCEIEQQLHDLELKCKDLKNQLNKEIKAEILEATAPDLSFNHVV</sequence>
<dbReference type="PANTHER" id="PTHR46236:SF35">
    <property type="entry name" value="MATH DOMAIN-CONTAINING PROTEIN"/>
    <property type="match status" value="1"/>
</dbReference>
<dbReference type="InterPro" id="IPR050804">
    <property type="entry name" value="MCC"/>
</dbReference>
<evidence type="ECO:0000259" key="3">
    <source>
        <dbReference type="PROSITE" id="PS50144"/>
    </source>
</evidence>
<dbReference type="CDD" id="cd00121">
    <property type="entry name" value="MATH"/>
    <property type="match status" value="1"/>
</dbReference>
<keyword evidence="5" id="KW-1185">Reference proteome</keyword>
<organism evidence="4 5">
    <name type="scientific">Microthlaspi erraticum</name>
    <dbReference type="NCBI Taxonomy" id="1685480"/>
    <lineage>
        <taxon>Eukaryota</taxon>
        <taxon>Viridiplantae</taxon>
        <taxon>Streptophyta</taxon>
        <taxon>Embryophyta</taxon>
        <taxon>Tracheophyta</taxon>
        <taxon>Spermatophyta</taxon>
        <taxon>Magnoliopsida</taxon>
        <taxon>eudicotyledons</taxon>
        <taxon>Gunneridae</taxon>
        <taxon>Pentapetalae</taxon>
        <taxon>rosids</taxon>
        <taxon>malvids</taxon>
        <taxon>Brassicales</taxon>
        <taxon>Brassicaceae</taxon>
        <taxon>Coluteocarpeae</taxon>
        <taxon>Microthlaspi</taxon>
    </lineage>
</organism>
<protein>
    <recommendedName>
        <fullName evidence="3">MATH domain-containing protein</fullName>
    </recommendedName>
</protein>
<dbReference type="PANTHER" id="PTHR46236">
    <property type="entry name" value="TRAF-LIKE SUPERFAMILY PROTEIN"/>
    <property type="match status" value="1"/>
</dbReference>
<comment type="caution">
    <text evidence="4">The sequence shown here is derived from an EMBL/GenBank/DDBJ whole genome shotgun (WGS) entry which is preliminary data.</text>
</comment>
<dbReference type="InterPro" id="IPR002083">
    <property type="entry name" value="MATH/TRAF_dom"/>
</dbReference>